<protein>
    <submittedName>
        <fullName evidence="1">24143_t:CDS:1</fullName>
    </submittedName>
</protein>
<feature type="non-terminal residue" evidence="1">
    <location>
        <position position="1"/>
    </location>
</feature>
<comment type="caution">
    <text evidence="1">The sequence shown here is derived from an EMBL/GenBank/DDBJ whole genome shotgun (WGS) entry which is preliminary data.</text>
</comment>
<dbReference type="Proteomes" id="UP000789920">
    <property type="component" value="Unassembled WGS sequence"/>
</dbReference>
<accession>A0ACA9S306</accession>
<evidence type="ECO:0000313" key="2">
    <source>
        <dbReference type="Proteomes" id="UP000789920"/>
    </source>
</evidence>
<name>A0ACA9S306_9GLOM</name>
<organism evidence="1 2">
    <name type="scientific">Racocetra persica</name>
    <dbReference type="NCBI Taxonomy" id="160502"/>
    <lineage>
        <taxon>Eukaryota</taxon>
        <taxon>Fungi</taxon>
        <taxon>Fungi incertae sedis</taxon>
        <taxon>Mucoromycota</taxon>
        <taxon>Glomeromycotina</taxon>
        <taxon>Glomeromycetes</taxon>
        <taxon>Diversisporales</taxon>
        <taxon>Gigasporaceae</taxon>
        <taxon>Racocetra</taxon>
    </lineage>
</organism>
<dbReference type="EMBL" id="CAJVQC010086562">
    <property type="protein sequence ID" value="CAG8822677.1"/>
    <property type="molecule type" value="Genomic_DNA"/>
</dbReference>
<keyword evidence="2" id="KW-1185">Reference proteome</keyword>
<gene>
    <name evidence="1" type="ORF">RPERSI_LOCUS25860</name>
</gene>
<reference evidence="1" key="1">
    <citation type="submission" date="2021-06" db="EMBL/GenBank/DDBJ databases">
        <authorList>
            <person name="Kallberg Y."/>
            <person name="Tangrot J."/>
            <person name="Rosling A."/>
        </authorList>
    </citation>
    <scope>NUCLEOTIDE SEQUENCE</scope>
    <source>
        <strain evidence="1">MA461A</strain>
    </source>
</reference>
<proteinExistence type="predicted"/>
<sequence>DTIGHCSAVPTLQNYIKKNYAKNTYQWSLWTCQHFPLLLQVISTNPLESFHNEIKRVMSSLHSLISI</sequence>
<evidence type="ECO:0000313" key="1">
    <source>
        <dbReference type="EMBL" id="CAG8822677.1"/>
    </source>
</evidence>